<feature type="active site" description="Charge relay system" evidence="5">
    <location>
        <position position="191"/>
    </location>
</feature>
<keyword evidence="3 5" id="KW-0378">Hydrolase</keyword>
<dbReference type="InterPro" id="IPR015500">
    <property type="entry name" value="Peptidase_S8_subtilisin-rel"/>
</dbReference>
<feature type="compositionally biased region" description="Basic and acidic residues" evidence="7">
    <location>
        <begin position="73"/>
        <end position="82"/>
    </location>
</feature>
<feature type="signal peptide" evidence="8">
    <location>
        <begin position="1"/>
        <end position="23"/>
    </location>
</feature>
<proteinExistence type="inferred from homology"/>
<feature type="active site" description="Charge relay system" evidence="5">
    <location>
        <position position="253"/>
    </location>
</feature>
<dbReference type="PRINTS" id="PR00723">
    <property type="entry name" value="SUBTILISIN"/>
</dbReference>
<evidence type="ECO:0000313" key="11">
    <source>
        <dbReference type="Proteomes" id="UP001589646"/>
    </source>
</evidence>
<sequence>MRFRRLIVCSILLALLPAAPALAGEPPSTPAPTASAPPESTPPAEQPSTEQPPSEQPPSEQPSSEQPPSEQPSEGRPEEKLEEGLAVAEGTSRVIVELTDAAQTAPVAAQAVAQDAQVVLQPETQPAAQPFIVVEGTAEELAKLAKDPRVASIHRDRAYPPTAISSLPVIGADKVHAEGRTGAGQAVAILDTGIDRDHPFFGGRIVAEACFSSTEYDGVESLCPNGQSQMTGTGAADSEYAKCLLDGENLCEHGTHVAGIAAGQGGVAPGASIVAVQVFSRVNDEDACGAAACLMAFESSLRLAVDHVASLAPATPIAAMNLSLGGQLSDTSCDTSEEGQVFKPKIDDLLAKGVATVVAAGNEYFEGTTFPACVSSAVAVGASSNGDRIADFSNTGPLLDLFAPGVDIESSVPDDAMATHSGTSMAAPHVAGALAVLKAAFPDQAIGALVEKLKTSGRPFSYQAGGVQVTTPRLDLAAAASGAAPQPTVSQSGPAPAPSESGPSPEPTDEDPRSEDPRSDDPGETDEPDPTPIPLPTVTVTVTVTATPPAAPSSVCTRGTAGTRMTAKEWAVEVYRGTGQLSDETLTCYLKLAHKTSKVFPELTKASSLGKAYKVLKAPKGARAKLDRALLTAWLNWAHGATSTLAPVQAAEKVRLTAKASSASLKKATAALGK</sequence>
<dbReference type="InterPro" id="IPR023828">
    <property type="entry name" value="Peptidase_S8_Ser-AS"/>
</dbReference>
<dbReference type="InterPro" id="IPR050131">
    <property type="entry name" value="Peptidase_S8_subtilisin-like"/>
</dbReference>
<evidence type="ECO:0000256" key="7">
    <source>
        <dbReference type="SAM" id="MobiDB-lite"/>
    </source>
</evidence>
<dbReference type="PROSITE" id="PS00138">
    <property type="entry name" value="SUBTILASE_SER"/>
    <property type="match status" value="1"/>
</dbReference>
<dbReference type="EMBL" id="JBHMCE010000005">
    <property type="protein sequence ID" value="MFB9528260.1"/>
    <property type="molecule type" value="Genomic_DNA"/>
</dbReference>
<feature type="chain" id="PRO_5045336543" evidence="8">
    <location>
        <begin position="24"/>
        <end position="674"/>
    </location>
</feature>
<dbReference type="Proteomes" id="UP001589646">
    <property type="component" value="Unassembled WGS sequence"/>
</dbReference>
<feature type="compositionally biased region" description="Low complexity" evidence="7">
    <location>
        <begin position="492"/>
        <end position="503"/>
    </location>
</feature>
<dbReference type="PROSITE" id="PS00136">
    <property type="entry name" value="SUBTILASE_ASP"/>
    <property type="match status" value="1"/>
</dbReference>
<feature type="region of interest" description="Disordered" evidence="7">
    <location>
        <begin position="23"/>
        <end position="82"/>
    </location>
</feature>
<keyword evidence="8" id="KW-0732">Signal</keyword>
<keyword evidence="4 5" id="KW-0720">Serine protease</keyword>
<dbReference type="InterPro" id="IPR036852">
    <property type="entry name" value="Peptidase_S8/S53_dom_sf"/>
</dbReference>
<evidence type="ECO:0000256" key="6">
    <source>
        <dbReference type="RuleBase" id="RU003355"/>
    </source>
</evidence>
<accession>A0ABV5PYF4</accession>
<evidence type="ECO:0000256" key="3">
    <source>
        <dbReference type="ARBA" id="ARBA00022801"/>
    </source>
</evidence>
<dbReference type="PROSITE" id="PS51892">
    <property type="entry name" value="SUBTILASE"/>
    <property type="match status" value="1"/>
</dbReference>
<feature type="compositionally biased region" description="Low complexity" evidence="7">
    <location>
        <begin position="23"/>
        <end position="38"/>
    </location>
</feature>
<dbReference type="Gene3D" id="3.40.50.200">
    <property type="entry name" value="Peptidase S8/S53 domain"/>
    <property type="match status" value="1"/>
</dbReference>
<evidence type="ECO:0000313" key="10">
    <source>
        <dbReference type="EMBL" id="MFB9528260.1"/>
    </source>
</evidence>
<dbReference type="InterPro" id="IPR022398">
    <property type="entry name" value="Peptidase_S8_His-AS"/>
</dbReference>
<dbReference type="PANTHER" id="PTHR43806">
    <property type="entry name" value="PEPTIDASE S8"/>
    <property type="match status" value="1"/>
</dbReference>
<evidence type="ECO:0000256" key="1">
    <source>
        <dbReference type="ARBA" id="ARBA00011073"/>
    </source>
</evidence>
<protein>
    <submittedName>
        <fullName evidence="10">S8 family serine peptidase</fullName>
    </submittedName>
</protein>
<feature type="active site" description="Charge relay system" evidence="5">
    <location>
        <position position="424"/>
    </location>
</feature>
<gene>
    <name evidence="10" type="ORF">ACFFRN_16720</name>
</gene>
<reference evidence="10 11" key="1">
    <citation type="submission" date="2024-09" db="EMBL/GenBank/DDBJ databases">
        <authorList>
            <person name="Sun Q."/>
            <person name="Mori K."/>
        </authorList>
    </citation>
    <scope>NUCLEOTIDE SEQUENCE [LARGE SCALE GENOMIC DNA]</scope>
    <source>
        <strain evidence="10 11">JCM 3323</strain>
    </source>
</reference>
<name>A0ABV5PYF4_9ACTN</name>
<evidence type="ECO:0000256" key="2">
    <source>
        <dbReference type="ARBA" id="ARBA00022670"/>
    </source>
</evidence>
<dbReference type="PROSITE" id="PS00137">
    <property type="entry name" value="SUBTILASE_HIS"/>
    <property type="match status" value="1"/>
</dbReference>
<feature type="region of interest" description="Disordered" evidence="7">
    <location>
        <begin position="478"/>
        <end position="536"/>
    </location>
</feature>
<dbReference type="SUPFAM" id="SSF52743">
    <property type="entry name" value="Subtilisin-like"/>
    <property type="match status" value="1"/>
</dbReference>
<dbReference type="InterPro" id="IPR023827">
    <property type="entry name" value="Peptidase_S8_Asp-AS"/>
</dbReference>
<evidence type="ECO:0000256" key="4">
    <source>
        <dbReference type="ARBA" id="ARBA00022825"/>
    </source>
</evidence>
<evidence type="ECO:0000256" key="5">
    <source>
        <dbReference type="PROSITE-ProRule" id="PRU01240"/>
    </source>
</evidence>
<dbReference type="Pfam" id="PF00082">
    <property type="entry name" value="Peptidase_S8"/>
    <property type="match status" value="1"/>
</dbReference>
<evidence type="ECO:0000256" key="8">
    <source>
        <dbReference type="SAM" id="SignalP"/>
    </source>
</evidence>
<evidence type="ECO:0000259" key="9">
    <source>
        <dbReference type="Pfam" id="PF00082"/>
    </source>
</evidence>
<dbReference type="PANTHER" id="PTHR43806:SF11">
    <property type="entry name" value="CEREVISIN-RELATED"/>
    <property type="match status" value="1"/>
</dbReference>
<comment type="caution">
    <text evidence="10">The sequence shown here is derived from an EMBL/GenBank/DDBJ whole genome shotgun (WGS) entry which is preliminary data.</text>
</comment>
<dbReference type="RefSeq" id="WP_346129517.1">
    <property type="nucleotide sequence ID" value="NZ_BAAAXC010000015.1"/>
</dbReference>
<organism evidence="10 11">
    <name type="scientific">Nonomuraea roseola</name>
    <dbReference type="NCBI Taxonomy" id="46179"/>
    <lineage>
        <taxon>Bacteria</taxon>
        <taxon>Bacillati</taxon>
        <taxon>Actinomycetota</taxon>
        <taxon>Actinomycetes</taxon>
        <taxon>Streptosporangiales</taxon>
        <taxon>Streptosporangiaceae</taxon>
        <taxon>Nonomuraea</taxon>
    </lineage>
</organism>
<keyword evidence="2 5" id="KW-0645">Protease</keyword>
<dbReference type="InterPro" id="IPR000209">
    <property type="entry name" value="Peptidase_S8/S53_dom"/>
</dbReference>
<feature type="domain" description="Peptidase S8/S53" evidence="9">
    <location>
        <begin position="182"/>
        <end position="443"/>
    </location>
</feature>
<feature type="compositionally biased region" description="Low complexity" evidence="7">
    <location>
        <begin position="61"/>
        <end position="72"/>
    </location>
</feature>
<feature type="compositionally biased region" description="Basic and acidic residues" evidence="7">
    <location>
        <begin position="510"/>
        <end position="521"/>
    </location>
</feature>
<comment type="similarity">
    <text evidence="1 5 6">Belongs to the peptidase S8 family.</text>
</comment>
<keyword evidence="11" id="KW-1185">Reference proteome</keyword>